<dbReference type="PROSITE" id="PS50929">
    <property type="entry name" value="ABC_TM1F"/>
    <property type="match status" value="1"/>
</dbReference>
<sequence length="567" mass="59282">LRSSKAAGLAAPFYFKQAVDALSSGAGATAVAAAAAAALVLGGACRAISGVAKELQGPCFAPVAQDAGRRVSFYTFSHVLALDLGFHLNRKTGALSRMLERGARSVAMIFRAIVFTFLPTAVELTAVCIILARAFHPRVSALVLATFAAYAGWTVALTRVAAGIRRRVKDLDNEITGKAVDALLNFETVKLFGNSGLEVRQYDTSLTAYQVGGWAMLAAALGPAAPAAAETVAGAAAAAGAAGGAAAAAGITAGDLVMIQGLLLHLWAPLQFLGWFYRELRQSLVDMEDLLDLLRTPSTLPDGHLPLPAQSLDAAAGAGAGPASAPANNVRFGYGGRRVLRGVSLTAEPGESIAIVGPSGGGKSTLLRLLVRLYDCEAGSVLLNGVDVRQLRQDSLRGAVAGSYRLGSRPPQDTVLFNDTILHNVAYGRPGATWREVQAAAAAAKLDAAVARMPQGWLTVVGERGLKLSGGEKQRVAIARAFLRRPRLLICDEATSALDTATERGIQASLRALAAGRTAVFVAHRLSTVQGCDCIYVLAEGRVAEQGTHQQLMAAQGIYYDMWQMQR</sequence>
<evidence type="ECO:0000256" key="2">
    <source>
        <dbReference type="ARBA" id="ARBA00022448"/>
    </source>
</evidence>
<dbReference type="Gene3D" id="3.40.50.300">
    <property type="entry name" value="P-loop containing nucleotide triphosphate hydrolases"/>
    <property type="match status" value="1"/>
</dbReference>
<dbReference type="InterPro" id="IPR011527">
    <property type="entry name" value="ABC1_TM_dom"/>
</dbReference>
<feature type="transmembrane region" description="Helical" evidence="9">
    <location>
        <begin position="141"/>
        <end position="162"/>
    </location>
</feature>
<evidence type="ECO:0000256" key="4">
    <source>
        <dbReference type="ARBA" id="ARBA00022692"/>
    </source>
</evidence>
<evidence type="ECO:0000256" key="9">
    <source>
        <dbReference type="SAM" id="Phobius"/>
    </source>
</evidence>
<dbReference type="InterPro" id="IPR003593">
    <property type="entry name" value="AAA+_ATPase"/>
</dbReference>
<dbReference type="KEGG" id="cvr:CHLNCDRAFT_7051"/>
<evidence type="ECO:0000256" key="3">
    <source>
        <dbReference type="ARBA" id="ARBA00022475"/>
    </source>
</evidence>
<dbReference type="FunFam" id="3.40.50.300:FF:000221">
    <property type="entry name" value="Multidrug ABC transporter ATP-binding protein"/>
    <property type="match status" value="1"/>
</dbReference>
<dbReference type="GO" id="GO:0005743">
    <property type="term" value="C:mitochondrial inner membrane"/>
    <property type="evidence" value="ECO:0007669"/>
    <property type="project" value="TreeGrafter"/>
</dbReference>
<protein>
    <recommendedName>
        <fullName evidence="14">ABC transporter domain-containing protein</fullName>
    </recommendedName>
</protein>
<evidence type="ECO:0000256" key="6">
    <source>
        <dbReference type="ARBA" id="ARBA00022840"/>
    </source>
</evidence>
<evidence type="ECO:0000259" key="10">
    <source>
        <dbReference type="PROSITE" id="PS50893"/>
    </source>
</evidence>
<gene>
    <name evidence="12" type="ORF">CHLNCDRAFT_7051</name>
</gene>
<evidence type="ECO:0000256" key="7">
    <source>
        <dbReference type="ARBA" id="ARBA00022989"/>
    </source>
</evidence>
<keyword evidence="13" id="KW-1185">Reference proteome</keyword>
<dbReference type="Pfam" id="PF00005">
    <property type="entry name" value="ABC_tran"/>
    <property type="match status" value="1"/>
</dbReference>
<dbReference type="PROSITE" id="PS00211">
    <property type="entry name" value="ABC_TRANSPORTER_1"/>
    <property type="match status" value="1"/>
</dbReference>
<evidence type="ECO:0000256" key="5">
    <source>
        <dbReference type="ARBA" id="ARBA00022741"/>
    </source>
</evidence>
<dbReference type="InterPro" id="IPR017871">
    <property type="entry name" value="ABC_transporter-like_CS"/>
</dbReference>
<evidence type="ECO:0000256" key="1">
    <source>
        <dbReference type="ARBA" id="ARBA00004651"/>
    </source>
</evidence>
<evidence type="ECO:0000259" key="11">
    <source>
        <dbReference type="PROSITE" id="PS50929"/>
    </source>
</evidence>
<evidence type="ECO:0000313" key="12">
    <source>
        <dbReference type="EMBL" id="EFN53974.1"/>
    </source>
</evidence>
<dbReference type="InterPro" id="IPR027417">
    <property type="entry name" value="P-loop_NTPase"/>
</dbReference>
<dbReference type="AlphaFoldDB" id="E1ZJD1"/>
<feature type="transmembrane region" description="Helical" evidence="9">
    <location>
        <begin position="109"/>
        <end position="135"/>
    </location>
</feature>
<dbReference type="GO" id="GO:0140359">
    <property type="term" value="F:ABC-type transporter activity"/>
    <property type="evidence" value="ECO:0007669"/>
    <property type="project" value="InterPro"/>
</dbReference>
<dbReference type="Proteomes" id="UP000008141">
    <property type="component" value="Unassembled WGS sequence"/>
</dbReference>
<dbReference type="GeneID" id="17353311"/>
<dbReference type="InterPro" id="IPR036640">
    <property type="entry name" value="ABC1_TM_sf"/>
</dbReference>
<organism evidence="13">
    <name type="scientific">Chlorella variabilis</name>
    <name type="common">Green alga</name>
    <dbReference type="NCBI Taxonomy" id="554065"/>
    <lineage>
        <taxon>Eukaryota</taxon>
        <taxon>Viridiplantae</taxon>
        <taxon>Chlorophyta</taxon>
        <taxon>core chlorophytes</taxon>
        <taxon>Trebouxiophyceae</taxon>
        <taxon>Chlorellales</taxon>
        <taxon>Chlorellaceae</taxon>
        <taxon>Chlorella clade</taxon>
        <taxon>Chlorella</taxon>
    </lineage>
</organism>
<name>E1ZJD1_CHLVA</name>
<dbReference type="InParanoid" id="E1ZJD1"/>
<dbReference type="GO" id="GO:0016887">
    <property type="term" value="F:ATP hydrolysis activity"/>
    <property type="evidence" value="ECO:0007669"/>
    <property type="project" value="InterPro"/>
</dbReference>
<dbReference type="PROSITE" id="PS50893">
    <property type="entry name" value="ABC_TRANSPORTER_2"/>
    <property type="match status" value="1"/>
</dbReference>
<dbReference type="SMART" id="SM00382">
    <property type="entry name" value="AAA"/>
    <property type="match status" value="1"/>
</dbReference>
<dbReference type="GO" id="GO:0006879">
    <property type="term" value="P:intracellular iron ion homeostasis"/>
    <property type="evidence" value="ECO:0007669"/>
    <property type="project" value="TreeGrafter"/>
</dbReference>
<dbReference type="InterPro" id="IPR039421">
    <property type="entry name" value="Type_1_exporter"/>
</dbReference>
<dbReference type="STRING" id="554065.E1ZJD1"/>
<comment type="subcellular location">
    <subcellularLocation>
        <location evidence="1">Cell membrane</location>
        <topology evidence="1">Multi-pass membrane protein</topology>
    </subcellularLocation>
</comment>
<evidence type="ECO:0000256" key="8">
    <source>
        <dbReference type="ARBA" id="ARBA00023136"/>
    </source>
</evidence>
<evidence type="ECO:0000313" key="13">
    <source>
        <dbReference type="Proteomes" id="UP000008141"/>
    </source>
</evidence>
<dbReference type="PANTHER" id="PTHR24221">
    <property type="entry name" value="ATP-BINDING CASSETTE SUB-FAMILY B"/>
    <property type="match status" value="1"/>
</dbReference>
<accession>E1ZJD1</accession>
<dbReference type="CDD" id="cd18582">
    <property type="entry name" value="ABC_6TM_ATM1_ABCB7"/>
    <property type="match status" value="1"/>
</dbReference>
<proteinExistence type="predicted"/>
<keyword evidence="2" id="KW-0813">Transport</keyword>
<dbReference type="EMBL" id="GL433849">
    <property type="protein sequence ID" value="EFN53974.1"/>
    <property type="molecule type" value="Genomic_DNA"/>
</dbReference>
<evidence type="ECO:0008006" key="14">
    <source>
        <dbReference type="Google" id="ProtNLM"/>
    </source>
</evidence>
<dbReference type="SUPFAM" id="SSF90123">
    <property type="entry name" value="ABC transporter transmembrane region"/>
    <property type="match status" value="1"/>
</dbReference>
<dbReference type="PANTHER" id="PTHR24221:SF470">
    <property type="entry name" value="MITOCHONDRIAL ABC TRANSPORTER ATM"/>
    <property type="match status" value="1"/>
</dbReference>
<dbReference type="GO" id="GO:0005886">
    <property type="term" value="C:plasma membrane"/>
    <property type="evidence" value="ECO:0007669"/>
    <property type="project" value="UniProtKB-SubCell"/>
</dbReference>
<feature type="transmembrane region" description="Helical" evidence="9">
    <location>
        <begin position="71"/>
        <end position="88"/>
    </location>
</feature>
<dbReference type="InterPro" id="IPR003439">
    <property type="entry name" value="ABC_transporter-like_ATP-bd"/>
</dbReference>
<feature type="non-terminal residue" evidence="12">
    <location>
        <position position="567"/>
    </location>
</feature>
<feature type="domain" description="ABC transporter" evidence="10">
    <location>
        <begin position="325"/>
        <end position="565"/>
    </location>
</feature>
<dbReference type="Gene3D" id="1.20.1560.10">
    <property type="entry name" value="ABC transporter type 1, transmembrane domain"/>
    <property type="match status" value="1"/>
</dbReference>
<dbReference type="Pfam" id="PF00664">
    <property type="entry name" value="ABC_membrane"/>
    <property type="match status" value="1"/>
</dbReference>
<dbReference type="SUPFAM" id="SSF52540">
    <property type="entry name" value="P-loop containing nucleoside triphosphate hydrolases"/>
    <property type="match status" value="1"/>
</dbReference>
<keyword evidence="7 9" id="KW-1133">Transmembrane helix</keyword>
<feature type="domain" description="ABC transmembrane type-1" evidence="11">
    <location>
        <begin position="6"/>
        <end position="282"/>
    </location>
</feature>
<dbReference type="GO" id="GO:0005524">
    <property type="term" value="F:ATP binding"/>
    <property type="evidence" value="ECO:0007669"/>
    <property type="project" value="UniProtKB-KW"/>
</dbReference>
<dbReference type="OrthoDB" id="6500128at2759"/>
<reference evidence="12 13" key="1">
    <citation type="journal article" date="2010" name="Plant Cell">
        <title>The Chlorella variabilis NC64A genome reveals adaptation to photosymbiosis, coevolution with viruses, and cryptic sex.</title>
        <authorList>
            <person name="Blanc G."/>
            <person name="Duncan G."/>
            <person name="Agarkova I."/>
            <person name="Borodovsky M."/>
            <person name="Gurnon J."/>
            <person name="Kuo A."/>
            <person name="Lindquist E."/>
            <person name="Lucas S."/>
            <person name="Pangilinan J."/>
            <person name="Polle J."/>
            <person name="Salamov A."/>
            <person name="Terry A."/>
            <person name="Yamada T."/>
            <person name="Dunigan D.D."/>
            <person name="Grigoriev I.V."/>
            <person name="Claverie J.M."/>
            <person name="Van Etten J.L."/>
        </authorList>
    </citation>
    <scope>NUCLEOTIDE SEQUENCE [LARGE SCALE GENOMIC DNA]</scope>
    <source>
        <strain evidence="12 13">NC64A</strain>
    </source>
</reference>
<dbReference type="RefSeq" id="XP_005846076.1">
    <property type="nucleotide sequence ID" value="XM_005846014.1"/>
</dbReference>
<dbReference type="OMA" id="YASMWAS"/>
<dbReference type="eggNOG" id="KOG0057">
    <property type="taxonomic scope" value="Eukaryota"/>
</dbReference>
<keyword evidence="8 9" id="KW-0472">Membrane</keyword>
<feature type="non-terminal residue" evidence="12">
    <location>
        <position position="1"/>
    </location>
</feature>
<keyword evidence="5" id="KW-0547">Nucleotide-binding</keyword>
<keyword evidence="3" id="KW-1003">Cell membrane</keyword>
<keyword evidence="6" id="KW-0067">ATP-binding</keyword>
<keyword evidence="4 9" id="KW-0812">Transmembrane</keyword>